<evidence type="ECO:0000313" key="1">
    <source>
        <dbReference type="EMBL" id="CAH0520271.1"/>
    </source>
</evidence>
<organism evidence="1 2">
    <name type="scientific">Peronospora belbahrii</name>
    <dbReference type="NCBI Taxonomy" id="622444"/>
    <lineage>
        <taxon>Eukaryota</taxon>
        <taxon>Sar</taxon>
        <taxon>Stramenopiles</taxon>
        <taxon>Oomycota</taxon>
        <taxon>Peronosporomycetes</taxon>
        <taxon>Peronosporales</taxon>
        <taxon>Peronosporaceae</taxon>
        <taxon>Peronospora</taxon>
    </lineage>
</organism>
<proteinExistence type="predicted"/>
<accession>A0ABN8D850</accession>
<gene>
    <name evidence="1" type="ORF">PBS001_LOCUS6762</name>
</gene>
<reference evidence="1 2" key="1">
    <citation type="submission" date="2021-11" db="EMBL/GenBank/DDBJ databases">
        <authorList>
            <person name="Islam A."/>
            <person name="Islam S."/>
            <person name="Flora M.S."/>
            <person name="Rahman M."/>
            <person name="Ziaur R.M."/>
            <person name="Epstein J.H."/>
            <person name="Hassan M."/>
            <person name="Klassen M."/>
            <person name="Woodard K."/>
            <person name="Webb A."/>
            <person name="Webby R.J."/>
            <person name="El Zowalaty M.E."/>
        </authorList>
    </citation>
    <scope>NUCLEOTIDE SEQUENCE [LARGE SCALE GENOMIC DNA]</scope>
    <source>
        <strain evidence="1">Pbs1</strain>
    </source>
</reference>
<comment type="caution">
    <text evidence="1">The sequence shown here is derived from an EMBL/GenBank/DDBJ whole genome shotgun (WGS) entry which is preliminary data.</text>
</comment>
<keyword evidence="2" id="KW-1185">Reference proteome</keyword>
<name>A0ABN8D850_9STRA</name>
<dbReference type="EMBL" id="CAKLCB010000345">
    <property type="protein sequence ID" value="CAH0520271.1"/>
    <property type="molecule type" value="Genomic_DNA"/>
</dbReference>
<evidence type="ECO:0000313" key="2">
    <source>
        <dbReference type="Proteomes" id="UP001158986"/>
    </source>
</evidence>
<dbReference type="Proteomes" id="UP001158986">
    <property type="component" value="Unassembled WGS sequence"/>
</dbReference>
<sequence length="175" mass="19278">MLTQVSQTFAAAMDSLGLREVATPASGSCLAMAMVQAATGKDLAEPTSKLGQLTATVKTWVKEVGFLNLRDRIPQDIRVAMLRNVNRAWPTMTRRESLGQLKWCFEDYASSPSEQEAVVADNTWGDTDVIGLAAMFLRRSIYVLEVEDTRANPWSCRQFEPAGLSIRAKSIASFT</sequence>
<protein>
    <submittedName>
        <fullName evidence="1">Uncharacterized protein</fullName>
    </submittedName>
</protein>